<dbReference type="AlphaFoldDB" id="A0A066YMA8"/>
<organism evidence="2 3">
    <name type="scientific">Kitasatospora cheerisanensis KCTC 2395</name>
    <dbReference type="NCBI Taxonomy" id="1348663"/>
    <lineage>
        <taxon>Bacteria</taxon>
        <taxon>Bacillati</taxon>
        <taxon>Actinomycetota</taxon>
        <taxon>Actinomycetes</taxon>
        <taxon>Kitasatosporales</taxon>
        <taxon>Streptomycetaceae</taxon>
        <taxon>Kitasatospora</taxon>
    </lineage>
</organism>
<evidence type="ECO:0000313" key="3">
    <source>
        <dbReference type="Proteomes" id="UP000027178"/>
    </source>
</evidence>
<dbReference type="PATRIC" id="fig|1348663.4.peg.5355"/>
<dbReference type="Proteomes" id="UP000027178">
    <property type="component" value="Unassembled WGS sequence"/>
</dbReference>
<proteinExistence type="predicted"/>
<feature type="region of interest" description="Disordered" evidence="1">
    <location>
        <begin position="1"/>
        <end position="41"/>
    </location>
</feature>
<dbReference type="EMBL" id="JNBY01000104">
    <property type="protein sequence ID" value="KDN82618.1"/>
    <property type="molecule type" value="Genomic_DNA"/>
</dbReference>
<reference evidence="2 3" key="1">
    <citation type="submission" date="2014-05" db="EMBL/GenBank/DDBJ databases">
        <title>Draft Genome Sequence of Kitasatospora cheerisanensis KCTC 2395.</title>
        <authorList>
            <person name="Nam D.H."/>
        </authorList>
    </citation>
    <scope>NUCLEOTIDE SEQUENCE [LARGE SCALE GENOMIC DNA]</scope>
    <source>
        <strain evidence="2 3">KCTC 2395</strain>
    </source>
</reference>
<evidence type="ECO:0000256" key="1">
    <source>
        <dbReference type="SAM" id="MobiDB-lite"/>
    </source>
</evidence>
<feature type="compositionally biased region" description="Basic and acidic residues" evidence="1">
    <location>
        <begin position="32"/>
        <end position="41"/>
    </location>
</feature>
<feature type="compositionally biased region" description="Basic and acidic residues" evidence="1">
    <location>
        <begin position="1"/>
        <end position="12"/>
    </location>
</feature>
<accession>A0A066YMA8</accession>
<evidence type="ECO:0000313" key="2">
    <source>
        <dbReference type="EMBL" id="KDN82618.1"/>
    </source>
</evidence>
<protein>
    <submittedName>
        <fullName evidence="2">Uncharacterized protein</fullName>
    </submittedName>
</protein>
<keyword evidence="3" id="KW-1185">Reference proteome</keyword>
<dbReference type="HOGENOM" id="CLU_3271430_0_0_11"/>
<name>A0A066YMA8_9ACTN</name>
<sequence length="41" mass="4357">MGQRGHDREQRDQSGPVPGAEALWEALGEGTRAAREGEGHG</sequence>
<comment type="caution">
    <text evidence="2">The sequence shown here is derived from an EMBL/GenBank/DDBJ whole genome shotgun (WGS) entry which is preliminary data.</text>
</comment>
<gene>
    <name evidence="2" type="ORF">KCH_55330</name>
</gene>